<feature type="non-terminal residue" evidence="1">
    <location>
        <position position="1"/>
    </location>
</feature>
<dbReference type="OrthoDB" id="10501844at2759"/>
<gene>
    <name evidence="1" type="ORF">TNCT_4211</name>
</gene>
<protein>
    <submittedName>
        <fullName evidence="1">Uncharacterized protein</fullName>
    </submittedName>
</protein>
<dbReference type="EMBL" id="BMAO01002665">
    <property type="protein sequence ID" value="GFQ82349.1"/>
    <property type="molecule type" value="Genomic_DNA"/>
</dbReference>
<evidence type="ECO:0000313" key="2">
    <source>
        <dbReference type="Proteomes" id="UP000887116"/>
    </source>
</evidence>
<reference evidence="1" key="1">
    <citation type="submission" date="2020-07" db="EMBL/GenBank/DDBJ databases">
        <title>Multicomponent nature underlies the extraordinary mechanical properties of spider dragline silk.</title>
        <authorList>
            <person name="Kono N."/>
            <person name="Nakamura H."/>
            <person name="Mori M."/>
            <person name="Yoshida Y."/>
            <person name="Ohtoshi R."/>
            <person name="Malay A.D."/>
            <person name="Moran D.A.P."/>
            <person name="Tomita M."/>
            <person name="Numata K."/>
            <person name="Arakawa K."/>
        </authorList>
    </citation>
    <scope>NUCLEOTIDE SEQUENCE</scope>
</reference>
<organism evidence="1 2">
    <name type="scientific">Trichonephila clavata</name>
    <name type="common">Joro spider</name>
    <name type="synonym">Nephila clavata</name>
    <dbReference type="NCBI Taxonomy" id="2740835"/>
    <lineage>
        <taxon>Eukaryota</taxon>
        <taxon>Metazoa</taxon>
        <taxon>Ecdysozoa</taxon>
        <taxon>Arthropoda</taxon>
        <taxon>Chelicerata</taxon>
        <taxon>Arachnida</taxon>
        <taxon>Araneae</taxon>
        <taxon>Araneomorphae</taxon>
        <taxon>Entelegynae</taxon>
        <taxon>Araneoidea</taxon>
        <taxon>Nephilidae</taxon>
        <taxon>Trichonephila</taxon>
    </lineage>
</organism>
<keyword evidence="2" id="KW-1185">Reference proteome</keyword>
<sequence length="81" mass="9637">LRQHSTMQQMKLQMLFVMSKVQFHPMYIGKISIQLILDSTVLLLCNFQKKMTTTYPSNNHLRRCLKTGPQNRILKRFLNKI</sequence>
<proteinExistence type="predicted"/>
<comment type="caution">
    <text evidence="1">The sequence shown here is derived from an EMBL/GenBank/DDBJ whole genome shotgun (WGS) entry which is preliminary data.</text>
</comment>
<evidence type="ECO:0000313" key="1">
    <source>
        <dbReference type="EMBL" id="GFQ82349.1"/>
    </source>
</evidence>
<dbReference type="AlphaFoldDB" id="A0A8X6FLV8"/>
<dbReference type="Proteomes" id="UP000887116">
    <property type="component" value="Unassembled WGS sequence"/>
</dbReference>
<accession>A0A8X6FLV8</accession>
<name>A0A8X6FLV8_TRICU</name>